<feature type="transmembrane region" description="Helical" evidence="2">
    <location>
        <begin position="77"/>
        <end position="101"/>
    </location>
</feature>
<dbReference type="EMBL" id="BAAARA010000003">
    <property type="protein sequence ID" value="GAA2337500.1"/>
    <property type="molecule type" value="Genomic_DNA"/>
</dbReference>
<gene>
    <name evidence="3" type="ORF">GCM10009854_12000</name>
</gene>
<keyword evidence="4" id="KW-1185">Reference proteome</keyword>
<reference evidence="4" key="1">
    <citation type="journal article" date="2019" name="Int. J. Syst. Evol. Microbiol.">
        <title>The Global Catalogue of Microorganisms (GCM) 10K type strain sequencing project: providing services to taxonomists for standard genome sequencing and annotation.</title>
        <authorList>
            <consortium name="The Broad Institute Genomics Platform"/>
            <consortium name="The Broad Institute Genome Sequencing Center for Infectious Disease"/>
            <person name="Wu L."/>
            <person name="Ma J."/>
        </authorList>
    </citation>
    <scope>NUCLEOTIDE SEQUENCE [LARGE SCALE GENOMIC DNA]</scope>
    <source>
        <strain evidence="4">JCM 16221</strain>
    </source>
</reference>
<evidence type="ECO:0000256" key="1">
    <source>
        <dbReference type="SAM" id="MobiDB-lite"/>
    </source>
</evidence>
<sequence>MNYPPQQGPHGPQPGPHPHGGQPPQPQGQPPQWGQPQGAHYPGGAPHPGGFHPQQNFWQQVAGGPPPQPPRKNRNGLILGLVGGGLVVLVLAAIALVTVLLSPDEIKAGECMSLEDERGGSMSSAECGSPDSDYRVVSVRGGHDLAMCGDDYANVHRDTTYCLRLDVRTGDCLTSFQQDAAVLPLKIACGAAQDQVTRVAPGQDPETICRENEGYYVFSRETVCFSEVQGA</sequence>
<feature type="compositionally biased region" description="Pro residues" evidence="1">
    <location>
        <begin position="11"/>
        <end position="29"/>
    </location>
</feature>
<protein>
    <submittedName>
        <fullName evidence="3">Uncharacterized protein</fullName>
    </submittedName>
</protein>
<evidence type="ECO:0000256" key="2">
    <source>
        <dbReference type="SAM" id="Phobius"/>
    </source>
</evidence>
<comment type="caution">
    <text evidence="3">The sequence shown here is derived from an EMBL/GenBank/DDBJ whole genome shotgun (WGS) entry which is preliminary data.</text>
</comment>
<evidence type="ECO:0000313" key="4">
    <source>
        <dbReference type="Proteomes" id="UP001501218"/>
    </source>
</evidence>
<feature type="compositionally biased region" description="Low complexity" evidence="1">
    <location>
        <begin position="1"/>
        <end position="10"/>
    </location>
</feature>
<dbReference type="RefSeq" id="WP_344127480.1">
    <property type="nucleotide sequence ID" value="NZ_BAAARA010000003.1"/>
</dbReference>
<feature type="region of interest" description="Disordered" evidence="1">
    <location>
        <begin position="1"/>
        <end position="71"/>
    </location>
</feature>
<organism evidence="3 4">
    <name type="scientific">Saccharopolyspora halophila</name>
    <dbReference type="NCBI Taxonomy" id="405551"/>
    <lineage>
        <taxon>Bacteria</taxon>
        <taxon>Bacillati</taxon>
        <taxon>Actinomycetota</taxon>
        <taxon>Actinomycetes</taxon>
        <taxon>Pseudonocardiales</taxon>
        <taxon>Pseudonocardiaceae</taxon>
        <taxon>Saccharopolyspora</taxon>
    </lineage>
</organism>
<keyword evidence="2" id="KW-1133">Transmembrane helix</keyword>
<dbReference type="Proteomes" id="UP001501218">
    <property type="component" value="Unassembled WGS sequence"/>
</dbReference>
<evidence type="ECO:0000313" key="3">
    <source>
        <dbReference type="EMBL" id="GAA2337500.1"/>
    </source>
</evidence>
<feature type="compositionally biased region" description="Low complexity" evidence="1">
    <location>
        <begin position="30"/>
        <end position="55"/>
    </location>
</feature>
<name>A0ABP5SSH9_9PSEU</name>
<proteinExistence type="predicted"/>
<accession>A0ABP5SSH9</accession>
<keyword evidence="2" id="KW-0472">Membrane</keyword>
<keyword evidence="2" id="KW-0812">Transmembrane</keyword>